<dbReference type="Proteomes" id="UP000318821">
    <property type="component" value="Unassembled WGS sequence"/>
</dbReference>
<dbReference type="VEuPathDB" id="TriTrypDB:LdCL_130010800"/>
<protein>
    <submittedName>
        <fullName evidence="11">DHHC palmitoyltransferase family protein</fullName>
    </submittedName>
</protein>
<keyword evidence="4 9" id="KW-0812">Transmembrane</keyword>
<dbReference type="VEuPathDB" id="TriTrypDB:LdBPK_130540.1"/>
<dbReference type="PANTHER" id="PTHR10997">
    <property type="entry name" value="IMPORTIN-7, 8, 11"/>
    <property type="match status" value="1"/>
</dbReference>
<feature type="transmembrane region" description="Helical" evidence="9">
    <location>
        <begin position="1593"/>
        <end position="1621"/>
    </location>
</feature>
<evidence type="ECO:0000256" key="5">
    <source>
        <dbReference type="ARBA" id="ARBA00022927"/>
    </source>
</evidence>
<evidence type="ECO:0000256" key="2">
    <source>
        <dbReference type="ARBA" id="ARBA00004496"/>
    </source>
</evidence>
<evidence type="ECO:0000256" key="1">
    <source>
        <dbReference type="ARBA" id="ARBA00004141"/>
    </source>
</evidence>
<dbReference type="InterPro" id="IPR016024">
    <property type="entry name" value="ARM-type_fold"/>
</dbReference>
<keyword evidence="6 9" id="KW-1133">Transmembrane helix</keyword>
<keyword evidence="3" id="KW-0963">Cytoplasm</keyword>
<keyword evidence="11" id="KW-0808">Transferase</keyword>
<reference evidence="12" key="1">
    <citation type="submission" date="2019-02" db="EMBL/GenBank/DDBJ databases">
        <title>FDA dAtabase for Regulatory Grade micrObial Sequences (FDA-ARGOS): Supporting development and validation of Infectious Disease Dx tests.</title>
        <authorList>
            <person name="Duncan R."/>
            <person name="Fisher C."/>
            <person name="Tallon L."/>
            <person name="Sadzewicz L."/>
            <person name="Sengamalay N."/>
            <person name="Ott S."/>
            <person name="Godinez A."/>
            <person name="Nagaraj S."/>
            <person name="Vavikolanu K."/>
            <person name="Vyas G."/>
            <person name="Nadendla S."/>
            <person name="Aluvathingal J."/>
            <person name="Sichtig H."/>
        </authorList>
    </citation>
    <scope>NUCLEOTIDE SEQUENCE [LARGE SCALE GENOMIC DNA]</scope>
    <source>
        <strain evidence="12">FDAARGOS_360</strain>
    </source>
</reference>
<dbReference type="VEuPathDB" id="TriTrypDB:LDHU3_13.0720"/>
<evidence type="ECO:0000313" key="11">
    <source>
        <dbReference type="EMBL" id="TPP50115.1"/>
    </source>
</evidence>
<dbReference type="GO" id="GO:0006606">
    <property type="term" value="P:protein import into nucleus"/>
    <property type="evidence" value="ECO:0007669"/>
    <property type="project" value="TreeGrafter"/>
</dbReference>
<dbReference type="EMBL" id="RHLD01000039">
    <property type="protein sequence ID" value="TPP50115.1"/>
    <property type="molecule type" value="Genomic_DNA"/>
</dbReference>
<evidence type="ECO:0000256" key="4">
    <source>
        <dbReference type="ARBA" id="ARBA00022692"/>
    </source>
</evidence>
<feature type="region of interest" description="Disordered" evidence="8">
    <location>
        <begin position="1846"/>
        <end position="1867"/>
    </location>
</feature>
<keyword evidence="5" id="KW-0653">Protein transport</keyword>
<dbReference type="GO" id="GO:0016409">
    <property type="term" value="F:palmitoyltransferase activity"/>
    <property type="evidence" value="ECO:0007669"/>
    <property type="project" value="InterPro"/>
</dbReference>
<name>A0A504XQQ2_LEIDO</name>
<feature type="transmembrane region" description="Helical" evidence="9">
    <location>
        <begin position="1633"/>
        <end position="1657"/>
    </location>
</feature>
<sequence>MCDTQASVDSGGGSSSSIPDRLFHIFIATLSPDKATRQSAEDALAQLADKDPHFVLHLLELACHSPTVCAHTFGRGLPATASALLASAIRFRNEIGRSDWNRNPRCSDEVRQRVRDHVVSLQCQPHVSEAVRRQLLTATIEVVNADYPERWPDLLPQLTGLVSQSMTALRGLFDCNASSCQEIDGDVIHMMLLQLKGSLGVLRGCCKIYVDPLKVDADEVDVFAGHLSPLLLSLMELLSGRWQHELTALAGHGAATATSGPSLAALFCFSAELEELAHCMRLSLKCIFSLFESRWPACLCEVSALDYLYASCVVTPIQVFQQAALPLCRARLAHALHHPAETGMTVTQLRGDHFSNFQQSAMFTLLKWVMNIAHKLTQEFASPKSCERRCRTVAKHFTAQYLQPTVEAALALVRWHAGPPLALTSKAYILALEVLTLAVQHKAVYASVLHPSAEELMTVLLFPRLAFTDEDEELWSDNPEEYVRKQANPAGDIYSAKVVSTNLLMSLAAGTKKFHDKSLFLSLMNFLLNQLQAYVGAAAQATSDDAHLSTPAMEAARRVDASLYCFYHFKKILLAMRFGDDKLEYVLSTFTVPVTQYSLGFLRARAVLVLSTFAPSLEWSSPLAYQQALQPVLCLLNDSEAPVRVQACVCFSRLVCHPFARDVINPCIAELIQHYFNVMRMIDNEAVVRTLRKTISFYKNTLSQWALELTEMLVSHFAVVLERVTAKYNALESMTSSTAQTTGGGDKAELFLDNDGFADVLMTADELLETLTTLVKALPESTATVAARHAAADLLAKASGASSSSPSAAAPCPSTEALQQDIFVQIQLRVAPMLFVILGHQGGSSYGFMDPALSLLTTLIARSPAIAPPMWKVLWCLYQLIIRGGAVDYIQQLLPPIDNFVSVEPASFLYGTLAELTREPLPAAVPAEEAAQTPAQLVLAMCEAVLASTSLREREVAAVPKVLDVIVQCSWAASAAAASTFAFAEAAHALVQYVTQLSLKIAGTRPQQSATFRVLLANNIFSCLIADAPAAVAVLHGLQVTRPFLEQYVSLLARSVSIEGSEEAMLGLMRGYDRSLFVYAMVSCLRALAANTIDAGAAELRSGLEGAVQCGVLQQLAEMETTNGTAELRVHQRRIAMLSGKPAFWVARAPATDRENLLDDEDFSSPVDGINAWAALVSEVERTDVAAGGSASVVALLRSAAGQAQASAIVRAPPPTPAAAKCEHTRYRTHEDCNDDGLASETILAEAVCTRASSNKTRRKMAASASPSTNNPGLLNYMIRALLAGGFISIFTFFMAVHFYYASAALLDVVVLLILFFLLSFFGLSITSLVLSAVVGPGELPSRFSAARMETFIREELQCALAKAHGGRGGGQAGTTAEPVREGAASARNSSRAVAAKAKVGEPNWNDVDEAESQQLANVASTAAILRRSSPTAEEEELERAAVEARLCMYTEDGGSTSQLSDGDTAGAVSGVRQAEDNGDNGEEVAAEDNSELPPYMTEAMQMRRQRKVRRGLEIVLVSHAARKVLEAIDGTDMDRKQEEMGFLIPGANWCRFCNFYQMNDTRHCKVCNRCVYRSKLHCICCGQCIGYANSKYYVLFLFYLCLSLVMADVLDLYCVSWGYTFFFKASGDANSVFYLVFVYSASFAVVGLGLLVQYLYAAGRGVGLLTDLLRQQRDELQAARARNNGEQYQPVLSERTMHAAEEGSASPMQETLPFSWRMAMETVGEGLPLPLWLWPTPTLPAAKETDDPPGFWDAFKEAIRLRLRSVADEDDVFSDEDVLGDAHAAGTFTNGAARSAADIARAAPQLSTASTPLPLRSRMPYHAKSTDVTVVAPVVVEVTSAVSPMHVNPSAPPAAKVAPIPKHEAD</sequence>
<evidence type="ECO:0000256" key="6">
    <source>
        <dbReference type="ARBA" id="ARBA00022989"/>
    </source>
</evidence>
<keyword evidence="5" id="KW-0813">Transport</keyword>
<evidence type="ECO:0000256" key="9">
    <source>
        <dbReference type="SAM" id="Phobius"/>
    </source>
</evidence>
<evidence type="ECO:0000256" key="7">
    <source>
        <dbReference type="ARBA" id="ARBA00023136"/>
    </source>
</evidence>
<feature type="transmembrane region" description="Helical" evidence="9">
    <location>
        <begin position="1309"/>
        <end position="1335"/>
    </location>
</feature>
<proteinExistence type="predicted"/>
<accession>A0A504XQQ2</accession>
<comment type="caution">
    <text evidence="11">The sequence shown here is derived from an EMBL/GenBank/DDBJ whole genome shotgun (WGS) entry which is preliminary data.</text>
</comment>
<dbReference type="InterPro" id="IPR001594">
    <property type="entry name" value="Palmitoyltrfase_DHHC"/>
</dbReference>
<organism evidence="11 12">
    <name type="scientific">Leishmania donovani</name>
    <dbReference type="NCBI Taxonomy" id="5661"/>
    <lineage>
        <taxon>Eukaryota</taxon>
        <taxon>Discoba</taxon>
        <taxon>Euglenozoa</taxon>
        <taxon>Kinetoplastea</taxon>
        <taxon>Metakinetoplastina</taxon>
        <taxon>Trypanosomatida</taxon>
        <taxon>Trypanosomatidae</taxon>
        <taxon>Leishmaniinae</taxon>
        <taxon>Leishmania</taxon>
    </lineage>
</organism>
<dbReference type="GO" id="GO:0005635">
    <property type="term" value="C:nuclear envelope"/>
    <property type="evidence" value="ECO:0007669"/>
    <property type="project" value="TreeGrafter"/>
</dbReference>
<dbReference type="Pfam" id="PF01529">
    <property type="entry name" value="DHHC"/>
    <property type="match status" value="1"/>
</dbReference>
<feature type="transmembrane region" description="Helical" evidence="9">
    <location>
        <begin position="1277"/>
        <end position="1302"/>
    </location>
</feature>
<gene>
    <name evidence="11" type="ORF">CGC20_17310</name>
</gene>
<evidence type="ECO:0000256" key="8">
    <source>
        <dbReference type="SAM" id="MobiDB-lite"/>
    </source>
</evidence>
<comment type="subcellular location">
    <subcellularLocation>
        <location evidence="2">Cytoplasm</location>
    </subcellularLocation>
    <subcellularLocation>
        <location evidence="1">Membrane</location>
        <topology evidence="1">Multi-pass membrane protein</topology>
    </subcellularLocation>
</comment>
<evidence type="ECO:0000259" key="10">
    <source>
        <dbReference type="Pfam" id="PF01529"/>
    </source>
</evidence>
<keyword evidence="7 9" id="KW-0472">Membrane</keyword>
<dbReference type="VEuPathDB" id="TriTrypDB:LDHU3_13.0730"/>
<dbReference type="Gene3D" id="1.25.10.10">
    <property type="entry name" value="Leucine-rich Repeat Variant"/>
    <property type="match status" value="1"/>
</dbReference>
<feature type="domain" description="Palmitoyltransferase DHHC" evidence="10">
    <location>
        <begin position="1548"/>
        <end position="1662"/>
    </location>
</feature>
<dbReference type="GO" id="GO:0005829">
    <property type="term" value="C:cytosol"/>
    <property type="evidence" value="ECO:0007669"/>
    <property type="project" value="TreeGrafter"/>
</dbReference>
<dbReference type="GO" id="GO:0016020">
    <property type="term" value="C:membrane"/>
    <property type="evidence" value="ECO:0007669"/>
    <property type="project" value="UniProtKB-SubCell"/>
</dbReference>
<dbReference type="VEuPathDB" id="TriTrypDB:LdBPK_130530.1"/>
<evidence type="ECO:0000256" key="3">
    <source>
        <dbReference type="ARBA" id="ARBA00022490"/>
    </source>
</evidence>
<dbReference type="InterPro" id="IPR011989">
    <property type="entry name" value="ARM-like"/>
</dbReference>
<dbReference type="VEuPathDB" id="TriTrypDB:LdCL_130010700"/>
<evidence type="ECO:0000313" key="12">
    <source>
        <dbReference type="Proteomes" id="UP000318821"/>
    </source>
</evidence>
<dbReference type="PROSITE" id="PS50216">
    <property type="entry name" value="DHHC"/>
    <property type="match status" value="1"/>
</dbReference>
<dbReference type="PANTHER" id="PTHR10997:SF18">
    <property type="entry name" value="D-IMPORTIN 7_RANBP7"/>
    <property type="match status" value="1"/>
</dbReference>
<dbReference type="SUPFAM" id="SSF48371">
    <property type="entry name" value="ARM repeat"/>
    <property type="match status" value="1"/>
</dbReference>